<gene>
    <name evidence="1" type="ORF">EYF80_048994</name>
</gene>
<accession>A0A4Z2FI56</accession>
<organism evidence="1 2">
    <name type="scientific">Liparis tanakae</name>
    <name type="common">Tanaka's snailfish</name>
    <dbReference type="NCBI Taxonomy" id="230148"/>
    <lineage>
        <taxon>Eukaryota</taxon>
        <taxon>Metazoa</taxon>
        <taxon>Chordata</taxon>
        <taxon>Craniata</taxon>
        <taxon>Vertebrata</taxon>
        <taxon>Euteleostomi</taxon>
        <taxon>Actinopterygii</taxon>
        <taxon>Neopterygii</taxon>
        <taxon>Teleostei</taxon>
        <taxon>Neoteleostei</taxon>
        <taxon>Acanthomorphata</taxon>
        <taxon>Eupercaria</taxon>
        <taxon>Perciformes</taxon>
        <taxon>Cottioidei</taxon>
        <taxon>Cottales</taxon>
        <taxon>Liparidae</taxon>
        <taxon>Liparis</taxon>
    </lineage>
</organism>
<dbReference type="Proteomes" id="UP000314294">
    <property type="component" value="Unassembled WGS sequence"/>
</dbReference>
<sequence length="83" mass="9295">MATSFSSSSHLQTRNKLIVLLLSDEVPEQEHRAGPHTAPLEIMEPLAPPWVLLEMMSLLCSAALQAGGYMSAREEYRINQTWL</sequence>
<protein>
    <submittedName>
        <fullName evidence="1">Uncharacterized protein</fullName>
    </submittedName>
</protein>
<dbReference type="EMBL" id="SRLO01001155">
    <property type="protein sequence ID" value="TNN40839.1"/>
    <property type="molecule type" value="Genomic_DNA"/>
</dbReference>
<evidence type="ECO:0000313" key="1">
    <source>
        <dbReference type="EMBL" id="TNN40839.1"/>
    </source>
</evidence>
<name>A0A4Z2FI56_9TELE</name>
<keyword evidence="2" id="KW-1185">Reference proteome</keyword>
<dbReference type="AlphaFoldDB" id="A0A4Z2FI56"/>
<evidence type="ECO:0000313" key="2">
    <source>
        <dbReference type="Proteomes" id="UP000314294"/>
    </source>
</evidence>
<comment type="caution">
    <text evidence="1">The sequence shown here is derived from an EMBL/GenBank/DDBJ whole genome shotgun (WGS) entry which is preliminary data.</text>
</comment>
<proteinExistence type="predicted"/>
<reference evidence="1 2" key="1">
    <citation type="submission" date="2019-03" db="EMBL/GenBank/DDBJ databases">
        <title>First draft genome of Liparis tanakae, snailfish: a comprehensive survey of snailfish specific genes.</title>
        <authorList>
            <person name="Kim W."/>
            <person name="Song I."/>
            <person name="Jeong J.-H."/>
            <person name="Kim D."/>
            <person name="Kim S."/>
            <person name="Ryu S."/>
            <person name="Song J.Y."/>
            <person name="Lee S.K."/>
        </authorList>
    </citation>
    <scope>NUCLEOTIDE SEQUENCE [LARGE SCALE GENOMIC DNA]</scope>
    <source>
        <tissue evidence="1">Muscle</tissue>
    </source>
</reference>